<sequence>MLSRSDNEMGLSLEFYDDVTVPSPTSKRRKLEKPRKPNTFVVQESVMEELSLKPSPLGSETVGKGKVVVMTWIEKILTDQKVKHKRVLYGKVEVSLFLTATENSWFHFRRNKREQVRQLREVPEDIIQALEEKKFTP</sequence>
<keyword evidence="1" id="KW-0489">Methyltransferase</keyword>
<evidence type="ECO:0000313" key="1">
    <source>
        <dbReference type="EMBL" id="ELK33890.1"/>
    </source>
</evidence>
<name>L5M6I2_MYODS</name>
<dbReference type="Proteomes" id="UP000010556">
    <property type="component" value="Unassembled WGS sequence"/>
</dbReference>
<dbReference type="GO" id="GO:0032259">
    <property type="term" value="P:methylation"/>
    <property type="evidence" value="ECO:0007669"/>
    <property type="project" value="UniProtKB-KW"/>
</dbReference>
<organism evidence="1 2">
    <name type="scientific">Myotis davidii</name>
    <name type="common">David's myotis</name>
    <dbReference type="NCBI Taxonomy" id="225400"/>
    <lineage>
        <taxon>Eukaryota</taxon>
        <taxon>Metazoa</taxon>
        <taxon>Chordata</taxon>
        <taxon>Craniata</taxon>
        <taxon>Vertebrata</taxon>
        <taxon>Euteleostomi</taxon>
        <taxon>Mammalia</taxon>
        <taxon>Eutheria</taxon>
        <taxon>Laurasiatheria</taxon>
        <taxon>Chiroptera</taxon>
        <taxon>Yangochiroptera</taxon>
        <taxon>Vespertilionidae</taxon>
        <taxon>Myotis</taxon>
    </lineage>
</organism>
<gene>
    <name evidence="1" type="ORF">MDA_GLEAN10012580</name>
</gene>
<accession>L5M6I2</accession>
<keyword evidence="2" id="KW-1185">Reference proteome</keyword>
<evidence type="ECO:0000313" key="2">
    <source>
        <dbReference type="Proteomes" id="UP000010556"/>
    </source>
</evidence>
<dbReference type="EMBL" id="KB103531">
    <property type="protein sequence ID" value="ELK33890.1"/>
    <property type="molecule type" value="Genomic_DNA"/>
</dbReference>
<reference evidence="2" key="1">
    <citation type="journal article" date="2013" name="Science">
        <title>Comparative analysis of bat genomes provides insight into the evolution of flight and immunity.</title>
        <authorList>
            <person name="Zhang G."/>
            <person name="Cowled C."/>
            <person name="Shi Z."/>
            <person name="Huang Z."/>
            <person name="Bishop-Lilly K.A."/>
            <person name="Fang X."/>
            <person name="Wynne J.W."/>
            <person name="Xiong Z."/>
            <person name="Baker M.L."/>
            <person name="Zhao W."/>
            <person name="Tachedjian M."/>
            <person name="Zhu Y."/>
            <person name="Zhou P."/>
            <person name="Jiang X."/>
            <person name="Ng J."/>
            <person name="Yang L."/>
            <person name="Wu L."/>
            <person name="Xiao J."/>
            <person name="Feng Y."/>
            <person name="Chen Y."/>
            <person name="Sun X."/>
            <person name="Zhang Y."/>
            <person name="Marsh G.A."/>
            <person name="Crameri G."/>
            <person name="Broder C.C."/>
            <person name="Frey K.G."/>
            <person name="Wang L.F."/>
            <person name="Wang J."/>
        </authorList>
    </citation>
    <scope>NUCLEOTIDE SEQUENCE [LARGE SCALE GENOMIC DNA]</scope>
</reference>
<dbReference type="AlphaFoldDB" id="L5M6I2"/>
<proteinExistence type="predicted"/>
<protein>
    <submittedName>
        <fullName evidence="1">Methyltransferase-like protein 16</fullName>
    </submittedName>
</protein>
<keyword evidence="1" id="KW-0808">Transferase</keyword>
<dbReference type="GO" id="GO:0008168">
    <property type="term" value="F:methyltransferase activity"/>
    <property type="evidence" value="ECO:0007669"/>
    <property type="project" value="UniProtKB-KW"/>
</dbReference>